<feature type="region of interest" description="Disordered" evidence="2">
    <location>
        <begin position="24"/>
        <end position="134"/>
    </location>
</feature>
<feature type="compositionally biased region" description="Basic and acidic residues" evidence="2">
    <location>
        <begin position="68"/>
        <end position="90"/>
    </location>
</feature>
<keyword evidence="5" id="KW-1185">Reference proteome</keyword>
<dbReference type="OrthoDB" id="78088at2759"/>
<evidence type="ECO:0000313" key="5">
    <source>
        <dbReference type="Proteomes" id="UP000193689"/>
    </source>
</evidence>
<name>A0A1Y2EL74_9PEZI</name>
<dbReference type="InParanoid" id="A0A1Y2EL74"/>
<dbReference type="AlphaFoldDB" id="A0A1Y2EL74"/>
<dbReference type="Pfam" id="PF07814">
    <property type="entry name" value="WAPL"/>
    <property type="match status" value="1"/>
</dbReference>
<sequence>MEAFDRLPNTVGQQPQIQQIVVRLAPKRQPNPKSPDSYEIPPDSPLRSVREARGRPVTLASKASNKPRLVDRLKQQAEEHDEPTGSEKSDSQVSWGEPVVLSQTSETSAVASPASPQSPGARRLQKSTKTRTTFARSTSGLKRVYGQDRITLLEEEDPYAAIGMAEDLPPVSKGRSLELVTHKAKSSLNLEDDPVESGSPGKARIRDIHELRQAGANSRAADEMHDFSIQIGSPGSKPSSSRRAALLQISDKVREKEFRRLLRDHGVDAMVLKDAGKESDIISGYLIAAILVHLLATSPSAHIARLLRAEEVGSLFGRLLGVDHDMKKIARERKTNLSKRSQASLAAIQTALMELPIWNASKPTNVSPRKVTLACLNLLVAEDVTLAGDLAIFPSSVTDQLFTFLSVARNDDFWDSTDVSSEGFDARYAGSVLELHALKSMESQVDSDKWMTDYIPTVADAFGATLQKPAASNSKLEHSLLKLVVDMTNFNPNALEVFVSRNILPALARSVCGSFAQALALVLEDEWTSEVSDRLVLKLAALINFVEQSMPARRAFYESHSESNSPMRELIRIFLDNHRALAEADSEAKGHLNVAFGYLSVFLGYLSLYPPVRQVFRSSHRAKNLRPMLDSIQEFTNVHRTAGVHAGYAERLQDLVDKLENDSTYD</sequence>
<dbReference type="GeneID" id="63771062"/>
<dbReference type="STRING" id="1141098.A0A1Y2EL74"/>
<organism evidence="4 5">
    <name type="scientific">Pseudomassariella vexata</name>
    <dbReference type="NCBI Taxonomy" id="1141098"/>
    <lineage>
        <taxon>Eukaryota</taxon>
        <taxon>Fungi</taxon>
        <taxon>Dikarya</taxon>
        <taxon>Ascomycota</taxon>
        <taxon>Pezizomycotina</taxon>
        <taxon>Sordariomycetes</taxon>
        <taxon>Xylariomycetidae</taxon>
        <taxon>Amphisphaeriales</taxon>
        <taxon>Pseudomassariaceae</taxon>
        <taxon>Pseudomassariella</taxon>
    </lineage>
</organism>
<accession>A0A1Y2EL74</accession>
<dbReference type="RefSeq" id="XP_040721626.1">
    <property type="nucleotide sequence ID" value="XM_040854850.1"/>
</dbReference>
<dbReference type="EMBL" id="MCFJ01000001">
    <property type="protein sequence ID" value="ORY72034.1"/>
    <property type="molecule type" value="Genomic_DNA"/>
</dbReference>
<feature type="compositionally biased region" description="Low complexity" evidence="2">
    <location>
        <begin position="108"/>
        <end position="121"/>
    </location>
</feature>
<evidence type="ECO:0000256" key="2">
    <source>
        <dbReference type="SAM" id="MobiDB-lite"/>
    </source>
</evidence>
<comment type="caution">
    <text evidence="4">The sequence shown here is derived from an EMBL/GenBank/DDBJ whole genome shotgun (WGS) entry which is preliminary data.</text>
</comment>
<evidence type="ECO:0000259" key="3">
    <source>
        <dbReference type="Pfam" id="PF07814"/>
    </source>
</evidence>
<protein>
    <recommendedName>
        <fullName evidence="3">Wings apart-like protein C-terminal domain-containing protein</fullName>
    </recommendedName>
</protein>
<dbReference type="InterPro" id="IPR039874">
    <property type="entry name" value="WAPL"/>
</dbReference>
<feature type="domain" description="Wings apart-like protein C-terminal" evidence="3">
    <location>
        <begin position="205"/>
        <end position="549"/>
    </location>
</feature>
<evidence type="ECO:0000313" key="4">
    <source>
        <dbReference type="EMBL" id="ORY72034.1"/>
    </source>
</evidence>
<dbReference type="InterPro" id="IPR011989">
    <property type="entry name" value="ARM-like"/>
</dbReference>
<dbReference type="Proteomes" id="UP000193689">
    <property type="component" value="Unassembled WGS sequence"/>
</dbReference>
<comment type="similarity">
    <text evidence="1">Belongs to the WAPL family.</text>
</comment>
<gene>
    <name evidence="4" type="ORF">BCR38DRAFT_329056</name>
</gene>
<evidence type="ECO:0000256" key="1">
    <source>
        <dbReference type="ARBA" id="ARBA00006854"/>
    </source>
</evidence>
<dbReference type="PANTHER" id="PTHR22100">
    <property type="entry name" value="WINGS APART-LIKE PROTEIN HOMOLOG"/>
    <property type="match status" value="1"/>
</dbReference>
<dbReference type="Gene3D" id="1.25.10.10">
    <property type="entry name" value="Leucine-rich Repeat Variant"/>
    <property type="match status" value="2"/>
</dbReference>
<proteinExistence type="inferred from homology"/>
<dbReference type="InterPro" id="IPR022771">
    <property type="entry name" value="WAPL_C"/>
</dbReference>
<reference evidence="4 5" key="1">
    <citation type="submission" date="2016-07" db="EMBL/GenBank/DDBJ databases">
        <title>Pervasive Adenine N6-methylation of Active Genes in Fungi.</title>
        <authorList>
            <consortium name="DOE Joint Genome Institute"/>
            <person name="Mondo S.J."/>
            <person name="Dannebaum R.O."/>
            <person name="Kuo R.C."/>
            <person name="Labutti K."/>
            <person name="Haridas S."/>
            <person name="Kuo A."/>
            <person name="Salamov A."/>
            <person name="Ahrendt S.R."/>
            <person name="Lipzen A."/>
            <person name="Sullivan W."/>
            <person name="Andreopoulos W.B."/>
            <person name="Clum A."/>
            <person name="Lindquist E."/>
            <person name="Daum C."/>
            <person name="Ramamoorthy G.K."/>
            <person name="Gryganskyi A."/>
            <person name="Culley D."/>
            <person name="Magnuson J.K."/>
            <person name="James T.Y."/>
            <person name="O'Malley M.A."/>
            <person name="Stajich J.E."/>
            <person name="Spatafora J.W."/>
            <person name="Visel A."/>
            <person name="Grigoriev I.V."/>
        </authorList>
    </citation>
    <scope>NUCLEOTIDE SEQUENCE [LARGE SCALE GENOMIC DNA]</scope>
    <source>
        <strain evidence="4 5">CBS 129021</strain>
    </source>
</reference>
<dbReference type="PANTHER" id="PTHR22100:SF13">
    <property type="entry name" value="WINGS APART-LIKE PROTEIN HOMOLOG"/>
    <property type="match status" value="1"/>
</dbReference>